<keyword evidence="1" id="KW-0479">Metal-binding</keyword>
<dbReference type="GO" id="GO:0008783">
    <property type="term" value="F:agmatinase activity"/>
    <property type="evidence" value="ECO:0007669"/>
    <property type="project" value="TreeGrafter"/>
</dbReference>
<dbReference type="InterPro" id="IPR006035">
    <property type="entry name" value="Ureohydrolase"/>
</dbReference>
<comment type="similarity">
    <text evidence="3">Belongs to the arginase family.</text>
</comment>
<keyword evidence="5" id="KW-1185">Reference proteome</keyword>
<dbReference type="Pfam" id="PF00491">
    <property type="entry name" value="Arginase"/>
    <property type="match status" value="1"/>
</dbReference>
<dbReference type="GO" id="GO:0046872">
    <property type="term" value="F:metal ion binding"/>
    <property type="evidence" value="ECO:0007669"/>
    <property type="project" value="UniProtKB-KW"/>
</dbReference>
<dbReference type="PANTHER" id="PTHR11358">
    <property type="entry name" value="ARGINASE/AGMATINASE"/>
    <property type="match status" value="1"/>
</dbReference>
<dbReference type="AlphaFoldDB" id="A0A5M6CTB4"/>
<dbReference type="PANTHER" id="PTHR11358:SF26">
    <property type="entry name" value="GUANIDINO ACID HYDROLASE, MITOCHONDRIAL"/>
    <property type="match status" value="1"/>
</dbReference>
<protein>
    <submittedName>
        <fullName evidence="4">Formimidoylglutamase</fullName>
    </submittedName>
</protein>
<gene>
    <name evidence="4" type="ORF">F0919_01715</name>
</gene>
<dbReference type="CDD" id="cd09988">
    <property type="entry name" value="Formimidoylglutamase"/>
    <property type="match status" value="1"/>
</dbReference>
<evidence type="ECO:0000256" key="2">
    <source>
        <dbReference type="ARBA" id="ARBA00022801"/>
    </source>
</evidence>
<dbReference type="Gene3D" id="3.40.800.10">
    <property type="entry name" value="Ureohydrolase domain"/>
    <property type="match status" value="1"/>
</dbReference>
<dbReference type="SUPFAM" id="SSF52768">
    <property type="entry name" value="Arginase/deacetylase"/>
    <property type="match status" value="1"/>
</dbReference>
<name>A0A5M6CTB4_9BACT</name>
<organism evidence="4 5">
    <name type="scientific">Taibaiella lutea</name>
    <dbReference type="NCBI Taxonomy" id="2608001"/>
    <lineage>
        <taxon>Bacteria</taxon>
        <taxon>Pseudomonadati</taxon>
        <taxon>Bacteroidota</taxon>
        <taxon>Chitinophagia</taxon>
        <taxon>Chitinophagales</taxon>
        <taxon>Chitinophagaceae</taxon>
        <taxon>Taibaiella</taxon>
    </lineage>
</organism>
<proteinExistence type="inferred from homology"/>
<dbReference type="InterPro" id="IPR023696">
    <property type="entry name" value="Ureohydrolase_dom_sf"/>
</dbReference>
<comment type="caution">
    <text evidence="4">The sequence shown here is derived from an EMBL/GenBank/DDBJ whole genome shotgun (WGS) entry which is preliminary data.</text>
</comment>
<evidence type="ECO:0000256" key="3">
    <source>
        <dbReference type="PROSITE-ProRule" id="PRU00742"/>
    </source>
</evidence>
<keyword evidence="2" id="KW-0378">Hydrolase</keyword>
<dbReference type="EMBL" id="VWSH01000001">
    <property type="protein sequence ID" value="KAA5536409.1"/>
    <property type="molecule type" value="Genomic_DNA"/>
</dbReference>
<dbReference type="PROSITE" id="PS51409">
    <property type="entry name" value="ARGINASE_2"/>
    <property type="match status" value="1"/>
</dbReference>
<sequence length="377" mass="42943">MDDLYSFFATKHFAELPLNDAEHDLQIGKRIQAVTDYNNDWSEAEIVIIGCGEQRGKDMQAPYSNAADAVRAELYKMYDWHTSIKIADMGNILEGATPGDTRAALRTVLQEVEATGKIAIVIGGSHDLTLQQYEAYKKAEKTINAAVIDMKIDLEETEGISDTGFLMDMLTEQPNFIRHFSHLGFQSYYVNPAMLETLDKLRFDCFRLGRVRDNMEEMEPVLRNCDLLSIDMNAVRHCDAPFVKDGSPNGFFGDEICQLTRYAGMSSQLSSFGIYGYEPALDLNRQGAKLVAQMLWYFVDGYLIRKNEAALSSLDEFIEYNVALTGNDTQFLKSKKTNRWWMQLPDGSYTPCSYNDYLTAGNNEIPERWFREQERIV</sequence>
<accession>A0A5M6CTB4</accession>
<reference evidence="4 5" key="1">
    <citation type="submission" date="2019-09" db="EMBL/GenBank/DDBJ databases">
        <title>Genome sequence and assembly of Taibaiella sp.</title>
        <authorList>
            <person name="Chhetri G."/>
        </authorList>
    </citation>
    <scope>NUCLEOTIDE SEQUENCE [LARGE SCALE GENOMIC DNA]</scope>
    <source>
        <strain evidence="4 5">KVB11</strain>
    </source>
</reference>
<evidence type="ECO:0000256" key="1">
    <source>
        <dbReference type="ARBA" id="ARBA00022723"/>
    </source>
</evidence>
<evidence type="ECO:0000313" key="4">
    <source>
        <dbReference type="EMBL" id="KAA5536409.1"/>
    </source>
</evidence>
<dbReference type="RefSeq" id="WP_150030980.1">
    <property type="nucleotide sequence ID" value="NZ_VWSH01000001.1"/>
</dbReference>
<evidence type="ECO:0000313" key="5">
    <source>
        <dbReference type="Proteomes" id="UP000323632"/>
    </source>
</evidence>
<dbReference type="GO" id="GO:0033389">
    <property type="term" value="P:putrescine biosynthetic process from arginine, via agmatine"/>
    <property type="evidence" value="ECO:0007669"/>
    <property type="project" value="TreeGrafter"/>
</dbReference>
<dbReference type="Proteomes" id="UP000323632">
    <property type="component" value="Unassembled WGS sequence"/>
</dbReference>